<accession>A0A6C2UCG4</accession>
<evidence type="ECO:0000259" key="1">
    <source>
        <dbReference type="Pfam" id="PF09983"/>
    </source>
</evidence>
<dbReference type="AlphaFoldDB" id="A0A6C2UCG4"/>
<evidence type="ECO:0000313" key="3">
    <source>
        <dbReference type="Proteomes" id="UP000366872"/>
    </source>
</evidence>
<dbReference type="EMBL" id="CAAHFG010000005">
    <property type="protein sequence ID" value="VGO17599.1"/>
    <property type="molecule type" value="Genomic_DNA"/>
</dbReference>
<dbReference type="GO" id="GO:0005694">
    <property type="term" value="C:chromosome"/>
    <property type="evidence" value="ECO:0007669"/>
    <property type="project" value="InterPro"/>
</dbReference>
<dbReference type="Proteomes" id="UP000366872">
    <property type="component" value="Unassembled WGS sequence"/>
</dbReference>
<name>A0A6C2UCG4_PONDE</name>
<proteinExistence type="predicted"/>
<dbReference type="SUPFAM" id="SSF56726">
    <property type="entry name" value="DNA topoisomerase IV, alpha subunit"/>
    <property type="match status" value="1"/>
</dbReference>
<gene>
    <name evidence="2" type="ORF">PDESU_06198</name>
</gene>
<dbReference type="InterPro" id="IPR036078">
    <property type="entry name" value="Spo11/TopoVI_A_sf"/>
</dbReference>
<dbReference type="GO" id="GO:0003677">
    <property type="term" value="F:DNA binding"/>
    <property type="evidence" value="ECO:0007669"/>
    <property type="project" value="InterPro"/>
</dbReference>
<dbReference type="Pfam" id="PF09983">
    <property type="entry name" value="JetD_C"/>
    <property type="match status" value="1"/>
</dbReference>
<dbReference type="Gene3D" id="3.40.1360.10">
    <property type="match status" value="1"/>
</dbReference>
<dbReference type="RefSeq" id="WP_136083089.1">
    <property type="nucleotide sequence ID" value="NZ_CAAHFG010000005.1"/>
</dbReference>
<keyword evidence="3" id="KW-1185">Reference proteome</keyword>
<organism evidence="2 3">
    <name type="scientific">Pontiella desulfatans</name>
    <dbReference type="NCBI Taxonomy" id="2750659"/>
    <lineage>
        <taxon>Bacteria</taxon>
        <taxon>Pseudomonadati</taxon>
        <taxon>Kiritimatiellota</taxon>
        <taxon>Kiritimatiellia</taxon>
        <taxon>Kiritimatiellales</taxon>
        <taxon>Pontiellaceae</taxon>
        <taxon>Pontiella</taxon>
    </lineage>
</organism>
<reference evidence="2 3" key="1">
    <citation type="submission" date="2019-04" db="EMBL/GenBank/DDBJ databases">
        <authorList>
            <person name="Van Vliet M D."/>
        </authorList>
    </citation>
    <scope>NUCLEOTIDE SEQUENCE [LARGE SCALE GENOMIC DNA]</scope>
    <source>
        <strain evidence="2 3">F1</strain>
    </source>
</reference>
<protein>
    <recommendedName>
        <fullName evidence="1">Wadjet protein JetD C-terminal domain-containing protein</fullName>
    </recommendedName>
</protein>
<dbReference type="InterPro" id="IPR024534">
    <property type="entry name" value="JetD_C"/>
</dbReference>
<feature type="domain" description="Wadjet protein JetD C-terminal" evidence="1">
    <location>
        <begin position="259"/>
        <end position="395"/>
    </location>
</feature>
<evidence type="ECO:0000313" key="2">
    <source>
        <dbReference type="EMBL" id="VGO17599.1"/>
    </source>
</evidence>
<sequence length="416" mass="46692">MTPAGQWKQRLEQTPGLRDYLEPVARKWARGAALPKRMTLGDEPQDPAVRAALDRLFGGVSFSKGKVVATLPGALRNEEQLSALATELGIERATPKANTAPASILRLRLTHPHLDRIHDWLADAPEIERLLARDPGKETLLLKLMETAIFLLREEQPTTLSKLGAMFFNDSKILRSGTPRKLLGGIMNARLGTEDTPGNREIALQQFGVIDNPATTTVTLFAPLELIRDGQPDRWIVERFIAGEPVTLNSYNLEGVEAISLRTGHESVITSENAAPFYELVAERPKAILIYTGGYPNAAVCRLLRLLGEAGASCRHWGDTDPDGYLIAALIDRYIDTTLYRCTIDDVMRHKEHLKPLDSANSTRGRRILKTQPRFKFRQELQLTLDTNQWLEQERWLPESRHVRAHDRERGRVGRG</sequence>